<accession>A0A0H5BY02</accession>
<evidence type="ECO:0000256" key="1">
    <source>
        <dbReference type="SAM" id="MobiDB-lite"/>
    </source>
</evidence>
<name>A0A0H5BY02_CYBJN</name>
<reference evidence="3" key="1">
    <citation type="journal article" date="2015" name="J. Biotechnol.">
        <title>The structure of the Cyberlindnera jadinii genome and its relation to Candida utilis analyzed by the occurrence of single nucleotide polymorphisms.</title>
        <authorList>
            <person name="Rupp O."/>
            <person name="Brinkrolf K."/>
            <person name="Buerth C."/>
            <person name="Kunigo M."/>
            <person name="Schneider J."/>
            <person name="Jaenicke S."/>
            <person name="Goesmann A."/>
            <person name="Puehler A."/>
            <person name="Jaeger K.-E."/>
            <person name="Ernst J.F."/>
        </authorList>
    </citation>
    <scope>NUCLEOTIDE SEQUENCE [LARGE SCALE GENOMIC DNA]</scope>
    <source>
        <strain evidence="3">ATCC 18201 / CBS 1600 / BCRC 20928 / JCM 3617 / NBRC 0987 / NRRL Y-1542</strain>
    </source>
</reference>
<proteinExistence type="predicted"/>
<organism evidence="2 3">
    <name type="scientific">Cyberlindnera jadinii (strain ATCC 18201 / CBS 1600 / BCRC 20928 / JCM 3617 / NBRC 0987 / NRRL Y-1542)</name>
    <name type="common">Torula yeast</name>
    <name type="synonym">Candida utilis</name>
    <dbReference type="NCBI Taxonomy" id="983966"/>
    <lineage>
        <taxon>Eukaryota</taxon>
        <taxon>Fungi</taxon>
        <taxon>Dikarya</taxon>
        <taxon>Ascomycota</taxon>
        <taxon>Saccharomycotina</taxon>
        <taxon>Saccharomycetes</taxon>
        <taxon>Phaffomycetales</taxon>
        <taxon>Phaffomycetaceae</taxon>
        <taxon>Cyberlindnera</taxon>
    </lineage>
</organism>
<feature type="region of interest" description="Disordered" evidence="1">
    <location>
        <begin position="1"/>
        <end position="73"/>
    </location>
</feature>
<dbReference type="EMBL" id="CDQK01000001">
    <property type="protein sequence ID" value="CEP20325.1"/>
    <property type="molecule type" value="Genomic_DNA"/>
</dbReference>
<dbReference type="Proteomes" id="UP000038830">
    <property type="component" value="Unassembled WGS sequence"/>
</dbReference>
<sequence length="253" mass="28356">MPPVTPPREVQHARAPLLTPHTPPPGFMADLSPPVRSQSNQKDGRSQRITSSAKSPLRQLYTPAKTPRHRKKHALGDGFQLQNQQCHISTRALFPPTPSSIGSGRIKDLKLGHLASPEYKFKKRLNFEEPTSKLDELDDEDDVGGFIIPKTPSAKVITDELKRSWCEEIPNGAGDDDGEVFIKRAELHNPFISSSSPSKEFQIKRPLKPLDKIVYVNKKGEKIIKDAGKFEDDDEDDDGDYTVFKQLKNKNVV</sequence>
<gene>
    <name evidence="2" type="ORF">BN1211_0157</name>
</gene>
<evidence type="ECO:0000313" key="2">
    <source>
        <dbReference type="EMBL" id="CEP20325.1"/>
    </source>
</evidence>
<evidence type="ECO:0000313" key="3">
    <source>
        <dbReference type="Proteomes" id="UP000038830"/>
    </source>
</evidence>
<feature type="compositionally biased region" description="Polar residues" evidence="1">
    <location>
        <begin position="35"/>
        <end position="54"/>
    </location>
</feature>
<dbReference type="AlphaFoldDB" id="A0A0H5BY02"/>
<protein>
    <submittedName>
        <fullName evidence="2">Uncharacterized protein</fullName>
    </submittedName>
</protein>